<dbReference type="EMBL" id="JAAAMQ010000003">
    <property type="protein sequence ID" value="NBA11150.1"/>
    <property type="molecule type" value="Genomic_DNA"/>
</dbReference>
<evidence type="ECO:0000256" key="5">
    <source>
        <dbReference type="ARBA" id="ARBA00012550"/>
    </source>
</evidence>
<evidence type="ECO:0000256" key="10">
    <source>
        <dbReference type="ARBA" id="ARBA00023235"/>
    </source>
</evidence>
<evidence type="ECO:0000256" key="12">
    <source>
        <dbReference type="HAMAP-Rule" id="MF_01014"/>
    </source>
</evidence>
<evidence type="ECO:0000313" key="15">
    <source>
        <dbReference type="EMBL" id="NBA11150.1"/>
    </source>
</evidence>
<proteinExistence type="inferred from homology"/>
<evidence type="ECO:0000256" key="9">
    <source>
        <dbReference type="ARBA" id="ARBA00023102"/>
    </source>
</evidence>
<evidence type="ECO:0000256" key="6">
    <source>
        <dbReference type="ARBA" id="ARBA00018464"/>
    </source>
</evidence>
<dbReference type="GO" id="GO:0000105">
    <property type="term" value="P:L-histidine biosynthetic process"/>
    <property type="evidence" value="ECO:0007669"/>
    <property type="project" value="UniProtKB-UniRule"/>
</dbReference>
<reference evidence="15" key="1">
    <citation type="submission" date="2020-01" db="EMBL/GenBank/DDBJ databases">
        <title>First Reported Case and Whole Genome of Weissella confusa in an Equid.</title>
        <authorList>
            <person name="Little S.V."/>
            <person name="Lawhon S.D."/>
        </authorList>
    </citation>
    <scope>NUCLEOTIDE SEQUENCE</scope>
    <source>
        <strain evidence="15">718955</strain>
    </source>
</reference>
<name>A0AAJ2YZF6_WEICO</name>
<evidence type="ECO:0000256" key="8">
    <source>
        <dbReference type="ARBA" id="ARBA00022605"/>
    </source>
</evidence>
<dbReference type="CDD" id="cd04732">
    <property type="entry name" value="HisA"/>
    <property type="match status" value="1"/>
</dbReference>
<dbReference type="EC" id="5.3.1.16" evidence="5 12"/>
<dbReference type="HAMAP" id="MF_01014">
    <property type="entry name" value="HisA"/>
    <property type="match status" value="1"/>
</dbReference>
<dbReference type="RefSeq" id="WP_135798529.1">
    <property type="nucleotide sequence ID" value="NZ_CP027565.1"/>
</dbReference>
<evidence type="ECO:0000256" key="7">
    <source>
        <dbReference type="ARBA" id="ARBA00022490"/>
    </source>
</evidence>
<dbReference type="AlphaFoldDB" id="A0AAJ2YZF6"/>
<dbReference type="SUPFAM" id="SSF51366">
    <property type="entry name" value="Ribulose-phoshate binding barrel"/>
    <property type="match status" value="1"/>
</dbReference>
<keyword evidence="7 12" id="KW-0963">Cytoplasm</keyword>
<dbReference type="GO" id="GO:0005737">
    <property type="term" value="C:cytoplasm"/>
    <property type="evidence" value="ECO:0007669"/>
    <property type="project" value="UniProtKB-SubCell"/>
</dbReference>
<keyword evidence="9 12" id="KW-0368">Histidine biosynthesis</keyword>
<dbReference type="Pfam" id="PF00977">
    <property type="entry name" value="His_biosynth"/>
    <property type="match status" value="1"/>
</dbReference>
<protein>
    <recommendedName>
        <fullName evidence="6 12">1-(5-phosphoribosyl)-5-[(5-phosphoribosylamino)methylideneamino] imidazole-4-carboxamide isomerase</fullName>
        <ecNumber evidence="5 12">5.3.1.16</ecNumber>
    </recommendedName>
    <alternativeName>
        <fullName evidence="11 12">Phosphoribosylformimino-5-aminoimidazole carboxamide ribotide isomerase</fullName>
    </alternativeName>
</protein>
<feature type="active site" description="Proton acceptor" evidence="12">
    <location>
        <position position="7"/>
    </location>
</feature>
<keyword evidence="8 12" id="KW-0028">Amino-acid biosynthesis</keyword>
<dbReference type="GO" id="GO:0000162">
    <property type="term" value="P:L-tryptophan biosynthetic process"/>
    <property type="evidence" value="ECO:0007669"/>
    <property type="project" value="TreeGrafter"/>
</dbReference>
<dbReference type="InterPro" id="IPR006063">
    <property type="entry name" value="HisA_bact_arch"/>
</dbReference>
<comment type="pathway">
    <text evidence="3 12 14">Amino-acid biosynthesis; L-histidine biosynthesis; L-histidine from 5-phospho-alpha-D-ribose 1-diphosphate: step 4/9.</text>
</comment>
<evidence type="ECO:0000256" key="2">
    <source>
        <dbReference type="ARBA" id="ARBA00004496"/>
    </source>
</evidence>
<comment type="catalytic activity">
    <reaction evidence="1 12 14">
        <text>1-(5-phospho-beta-D-ribosyl)-5-[(5-phospho-beta-D-ribosylamino)methylideneamino]imidazole-4-carboxamide = 5-[(5-phospho-1-deoxy-D-ribulos-1-ylimino)methylamino]-1-(5-phospho-beta-D-ribosyl)imidazole-4-carboxamide</text>
        <dbReference type="Rhea" id="RHEA:15469"/>
        <dbReference type="ChEBI" id="CHEBI:58435"/>
        <dbReference type="ChEBI" id="CHEBI:58525"/>
        <dbReference type="EC" id="5.3.1.16"/>
    </reaction>
</comment>
<dbReference type="NCBIfam" id="TIGR00007">
    <property type="entry name" value="1-(5-phosphoribosyl)-5-[(5-phosphoribosylamino)methylideneamino]imidazole-4-carboxamide isomerase"/>
    <property type="match status" value="1"/>
</dbReference>
<gene>
    <name evidence="12 15" type="primary">hisA</name>
    <name evidence="15" type="ORF">GTU77_02815</name>
</gene>
<evidence type="ECO:0000256" key="3">
    <source>
        <dbReference type="ARBA" id="ARBA00005133"/>
    </source>
</evidence>
<comment type="caution">
    <text evidence="15">The sequence shown here is derived from an EMBL/GenBank/DDBJ whole genome shotgun (WGS) entry which is preliminary data.</text>
</comment>
<dbReference type="InterPro" id="IPR011060">
    <property type="entry name" value="RibuloseP-bd_barrel"/>
</dbReference>
<sequence length="240" mass="25481">MIYPAIDLYKGRSVRLYQGSFDEVTVVNPDPVSQAKTFAAAGLRSVHIVDLDGARSGLPVNDTVIQSIRMQTDLMIEVGGGIRTLAQIERYLALGVQRVVLGSVAVDSPELVATAIAMYGAQRIVVGIDGKEEQVAVHGWESTTNVTFDDLIAKMVTLGVRNFIVTDVSKDGTLSGPNTTLLTRLQTTFTTANVIASGGVSTIDDVIALQASGIQDVVIGRALFDGSIQLKDLVAMTKMG</sequence>
<accession>A0AAJ2YZF6</accession>
<comment type="subcellular location">
    <subcellularLocation>
        <location evidence="2 12 14">Cytoplasm</location>
    </subcellularLocation>
</comment>
<dbReference type="InterPro" id="IPR006062">
    <property type="entry name" value="His_biosynth"/>
</dbReference>
<comment type="similarity">
    <text evidence="4 12 13">Belongs to the HisA/HisF family.</text>
</comment>
<dbReference type="GO" id="GO:0003949">
    <property type="term" value="F:1-(5-phosphoribosyl)-5-[(5-phosphoribosylamino)methylideneamino]imidazole-4-carboxamide isomerase activity"/>
    <property type="evidence" value="ECO:0007669"/>
    <property type="project" value="UniProtKB-UniRule"/>
</dbReference>
<dbReference type="InterPro" id="IPR013785">
    <property type="entry name" value="Aldolase_TIM"/>
</dbReference>
<dbReference type="Gene3D" id="3.20.20.70">
    <property type="entry name" value="Aldolase class I"/>
    <property type="match status" value="1"/>
</dbReference>
<evidence type="ECO:0000256" key="11">
    <source>
        <dbReference type="ARBA" id="ARBA00030547"/>
    </source>
</evidence>
<evidence type="ECO:0000256" key="1">
    <source>
        <dbReference type="ARBA" id="ARBA00000901"/>
    </source>
</evidence>
<evidence type="ECO:0000256" key="13">
    <source>
        <dbReference type="RuleBase" id="RU003657"/>
    </source>
</evidence>
<organism evidence="15 16">
    <name type="scientific">Weissella confusa</name>
    <name type="common">Lactobacillus confusus</name>
    <dbReference type="NCBI Taxonomy" id="1583"/>
    <lineage>
        <taxon>Bacteria</taxon>
        <taxon>Bacillati</taxon>
        <taxon>Bacillota</taxon>
        <taxon>Bacilli</taxon>
        <taxon>Lactobacillales</taxon>
        <taxon>Lactobacillaceae</taxon>
        <taxon>Weissella</taxon>
    </lineage>
</organism>
<evidence type="ECO:0000256" key="4">
    <source>
        <dbReference type="ARBA" id="ARBA00009667"/>
    </source>
</evidence>
<dbReference type="FunFam" id="3.20.20.70:FF:000009">
    <property type="entry name" value="1-(5-phosphoribosyl)-5-[(5-phosphoribosylamino)methylideneamino] imidazole-4-carboxamide isomerase"/>
    <property type="match status" value="1"/>
</dbReference>
<dbReference type="InterPro" id="IPR044524">
    <property type="entry name" value="Isoase_HisA-like"/>
</dbReference>
<dbReference type="PANTHER" id="PTHR43090">
    <property type="entry name" value="1-(5-PHOSPHORIBOSYL)-5-[(5-PHOSPHORIBOSYLAMINO)METHYLIDENEAMINO] IMIDAZOLE-4-CARBOXAMIDE ISOMERASE"/>
    <property type="match status" value="1"/>
</dbReference>
<dbReference type="InterPro" id="IPR023016">
    <property type="entry name" value="HisA/PriA"/>
</dbReference>
<evidence type="ECO:0000256" key="14">
    <source>
        <dbReference type="RuleBase" id="RU003658"/>
    </source>
</evidence>
<dbReference type="PANTHER" id="PTHR43090:SF2">
    <property type="entry name" value="1-(5-PHOSPHORIBOSYL)-5-[(5-PHOSPHORIBOSYLAMINO)METHYLIDENEAMINO] IMIDAZOLE-4-CARBOXAMIDE ISOMERASE"/>
    <property type="match status" value="1"/>
</dbReference>
<feature type="active site" description="Proton donor" evidence="12">
    <location>
        <position position="129"/>
    </location>
</feature>
<evidence type="ECO:0000313" key="16">
    <source>
        <dbReference type="Proteomes" id="UP000719917"/>
    </source>
</evidence>
<dbReference type="Proteomes" id="UP000719917">
    <property type="component" value="Unassembled WGS sequence"/>
</dbReference>
<keyword evidence="10 12" id="KW-0413">Isomerase</keyword>